<organism evidence="2">
    <name type="scientific">marine sediment metagenome</name>
    <dbReference type="NCBI Taxonomy" id="412755"/>
    <lineage>
        <taxon>unclassified sequences</taxon>
        <taxon>metagenomes</taxon>
        <taxon>ecological metagenomes</taxon>
    </lineage>
</organism>
<feature type="non-terminal residue" evidence="2">
    <location>
        <position position="242"/>
    </location>
</feature>
<sequence length="242" mass="26300">YDPGKPYHFGEGPDDNPRDLGRIDEISYRPRSTLAGPGGRVWTASLPDYGLWGGPLSWLDPKTGERKAYYRIFGDGSCYTLAHLEAQGLIAVGTSIAGGSGTRPKVEQAVLFLWDYRAEKKVWQGTLDRPVSVFNALAVGPGGRLFGTVSAPDTQAELFVFDPQSRQFTDRIAVPAGQPRDLGLQTGPDGKIYGVTSSCIYRLDPATLSVEVLVEAEGEFEVPGPIIGRNIFFATKHRLRAA</sequence>
<evidence type="ECO:0000256" key="1">
    <source>
        <dbReference type="SAM" id="MobiDB-lite"/>
    </source>
</evidence>
<accession>X1J386</accession>
<dbReference type="InterPro" id="IPR015943">
    <property type="entry name" value="WD40/YVTN_repeat-like_dom_sf"/>
</dbReference>
<proteinExistence type="predicted"/>
<evidence type="ECO:0008006" key="3">
    <source>
        <dbReference type="Google" id="ProtNLM"/>
    </source>
</evidence>
<dbReference type="InterPro" id="IPR011044">
    <property type="entry name" value="Quino_amine_DH_bsu"/>
</dbReference>
<evidence type="ECO:0000313" key="2">
    <source>
        <dbReference type="EMBL" id="GAH89151.1"/>
    </source>
</evidence>
<reference evidence="2" key="1">
    <citation type="journal article" date="2014" name="Front. Microbiol.">
        <title>High frequency of phylogenetically diverse reductive dehalogenase-homologous genes in deep subseafloor sedimentary metagenomes.</title>
        <authorList>
            <person name="Kawai M."/>
            <person name="Futagami T."/>
            <person name="Toyoda A."/>
            <person name="Takaki Y."/>
            <person name="Nishi S."/>
            <person name="Hori S."/>
            <person name="Arai W."/>
            <person name="Tsubouchi T."/>
            <person name="Morono Y."/>
            <person name="Uchiyama I."/>
            <person name="Ito T."/>
            <person name="Fujiyama A."/>
            <person name="Inagaki F."/>
            <person name="Takami H."/>
        </authorList>
    </citation>
    <scope>NUCLEOTIDE SEQUENCE</scope>
    <source>
        <strain evidence="2">Expedition CK06-06</strain>
    </source>
</reference>
<dbReference type="EMBL" id="BARU01038948">
    <property type="protein sequence ID" value="GAH89151.1"/>
    <property type="molecule type" value="Genomic_DNA"/>
</dbReference>
<feature type="non-terminal residue" evidence="2">
    <location>
        <position position="1"/>
    </location>
</feature>
<dbReference type="Gene3D" id="2.130.10.10">
    <property type="entry name" value="YVTN repeat-like/Quinoprotein amine dehydrogenase"/>
    <property type="match status" value="1"/>
</dbReference>
<feature type="region of interest" description="Disordered" evidence="1">
    <location>
        <begin position="1"/>
        <end position="21"/>
    </location>
</feature>
<dbReference type="SUPFAM" id="SSF50969">
    <property type="entry name" value="YVTN repeat-like/Quinoprotein amine dehydrogenase"/>
    <property type="match status" value="1"/>
</dbReference>
<comment type="caution">
    <text evidence="2">The sequence shown here is derived from an EMBL/GenBank/DDBJ whole genome shotgun (WGS) entry which is preliminary data.</text>
</comment>
<dbReference type="AlphaFoldDB" id="X1J386"/>
<protein>
    <recommendedName>
        <fullName evidence="3">SMP-30/Gluconolactonase/LRE-like region domain-containing protein</fullName>
    </recommendedName>
</protein>
<gene>
    <name evidence="2" type="ORF">S03H2_60443</name>
</gene>
<name>X1J386_9ZZZZ</name>